<keyword evidence="2" id="KW-0812">Transmembrane</keyword>
<dbReference type="Proteomes" id="UP001516400">
    <property type="component" value="Unassembled WGS sequence"/>
</dbReference>
<evidence type="ECO:0000256" key="3">
    <source>
        <dbReference type="ARBA" id="ARBA00022729"/>
    </source>
</evidence>
<evidence type="ECO:0000256" key="4">
    <source>
        <dbReference type="ARBA" id="ARBA00022989"/>
    </source>
</evidence>
<organism evidence="9 10">
    <name type="scientific">Cryptolaemus montrouzieri</name>
    <dbReference type="NCBI Taxonomy" id="559131"/>
    <lineage>
        <taxon>Eukaryota</taxon>
        <taxon>Metazoa</taxon>
        <taxon>Ecdysozoa</taxon>
        <taxon>Arthropoda</taxon>
        <taxon>Hexapoda</taxon>
        <taxon>Insecta</taxon>
        <taxon>Pterygota</taxon>
        <taxon>Neoptera</taxon>
        <taxon>Endopterygota</taxon>
        <taxon>Coleoptera</taxon>
        <taxon>Polyphaga</taxon>
        <taxon>Cucujiformia</taxon>
        <taxon>Coccinelloidea</taxon>
        <taxon>Coccinellidae</taxon>
        <taxon>Scymninae</taxon>
        <taxon>Scymnini</taxon>
        <taxon>Cryptolaemus</taxon>
    </lineage>
</organism>
<dbReference type="InterPro" id="IPR048525">
    <property type="entry name" value="DDR1-2_DS-like"/>
</dbReference>
<evidence type="ECO:0000256" key="5">
    <source>
        <dbReference type="ARBA" id="ARBA00023136"/>
    </source>
</evidence>
<keyword evidence="5" id="KW-0472">Membrane</keyword>
<keyword evidence="3" id="KW-0732">Signal</keyword>
<evidence type="ECO:0000313" key="9">
    <source>
        <dbReference type="EMBL" id="KAL3275362.1"/>
    </source>
</evidence>
<comment type="subcellular location">
    <subcellularLocation>
        <location evidence="1">Membrane</location>
        <topology evidence="1">Single-pass type I membrane protein</topology>
    </subcellularLocation>
</comment>
<keyword evidence="6" id="KW-1015">Disulfide bond</keyword>
<evidence type="ECO:0000256" key="7">
    <source>
        <dbReference type="ARBA" id="ARBA00023180"/>
    </source>
</evidence>
<evidence type="ECO:0000256" key="6">
    <source>
        <dbReference type="ARBA" id="ARBA00023157"/>
    </source>
</evidence>
<dbReference type="AlphaFoldDB" id="A0ABD2N9S8"/>
<feature type="non-terminal residue" evidence="9">
    <location>
        <position position="1"/>
    </location>
</feature>
<name>A0ABD2N9S8_9CUCU</name>
<gene>
    <name evidence="9" type="ORF">HHI36_020129</name>
</gene>
<proteinExistence type="predicted"/>
<protein>
    <recommendedName>
        <fullName evidence="8">Discoidin domain-containing protein</fullName>
    </recommendedName>
</protein>
<evidence type="ECO:0000313" key="10">
    <source>
        <dbReference type="Proteomes" id="UP001516400"/>
    </source>
</evidence>
<dbReference type="Gene3D" id="2.60.120.1190">
    <property type="match status" value="1"/>
</dbReference>
<dbReference type="EMBL" id="JABFTP020000083">
    <property type="protein sequence ID" value="KAL3275362.1"/>
    <property type="molecule type" value="Genomic_DNA"/>
</dbReference>
<keyword evidence="4" id="KW-1133">Transmembrane helix</keyword>
<evidence type="ECO:0000256" key="2">
    <source>
        <dbReference type="ARBA" id="ARBA00022692"/>
    </source>
</evidence>
<comment type="caution">
    <text evidence="9">The sequence shown here is derived from an EMBL/GenBank/DDBJ whole genome shotgun (WGS) entry which is preliminary data.</text>
</comment>
<keyword evidence="7" id="KW-0325">Glycoprotein</keyword>
<evidence type="ECO:0000256" key="1">
    <source>
        <dbReference type="ARBA" id="ARBA00004479"/>
    </source>
</evidence>
<keyword evidence="10" id="KW-1185">Reference proteome</keyword>
<dbReference type="Pfam" id="PF21114">
    <property type="entry name" value="DDR1-2_DS-like"/>
    <property type="match status" value="1"/>
</dbReference>
<sequence length="224" mass="25273">RASAVAIRYVWIEHLTMHKGLRLYYNGVARNINREKEMGSYKNIKSGVVSYEAPEGSDLSQGLYDSSYDGQKSEARLINGLGRLVDGEIGADNFRLDIGYGKGNGWVAWKNDSFPGFVDLLFAFDQLRNFSSVNLYTNNFFSKGVQVFSKAKLIFSVGGLFYNGPTLSFSYMPDNVLENARNVSINLKGRIGRFIKMRLFFADRWIMLSEVTFESGKFISTHSS</sequence>
<evidence type="ECO:0000259" key="8">
    <source>
        <dbReference type="Pfam" id="PF21114"/>
    </source>
</evidence>
<dbReference type="GO" id="GO:0016020">
    <property type="term" value="C:membrane"/>
    <property type="evidence" value="ECO:0007669"/>
    <property type="project" value="UniProtKB-SubCell"/>
</dbReference>
<reference evidence="9 10" key="1">
    <citation type="journal article" date="2021" name="BMC Biol.">
        <title>Horizontally acquired antibacterial genes associated with adaptive radiation of ladybird beetles.</title>
        <authorList>
            <person name="Li H.S."/>
            <person name="Tang X.F."/>
            <person name="Huang Y.H."/>
            <person name="Xu Z.Y."/>
            <person name="Chen M.L."/>
            <person name="Du X.Y."/>
            <person name="Qiu B.Y."/>
            <person name="Chen P.T."/>
            <person name="Zhang W."/>
            <person name="Slipinski A."/>
            <person name="Escalona H.E."/>
            <person name="Waterhouse R.M."/>
            <person name="Zwick A."/>
            <person name="Pang H."/>
        </authorList>
    </citation>
    <scope>NUCLEOTIDE SEQUENCE [LARGE SCALE GENOMIC DNA]</scope>
    <source>
        <strain evidence="9">SYSU2018</strain>
    </source>
</reference>
<feature type="domain" description="Discoidin" evidence="8">
    <location>
        <begin position="47"/>
        <end position="215"/>
    </location>
</feature>
<accession>A0ABD2N9S8</accession>